<gene>
    <name evidence="2" type="ORF">H6G24_28800</name>
</gene>
<comment type="caution">
    <text evidence="2">The sequence shown here is derived from an EMBL/GenBank/DDBJ whole genome shotgun (WGS) entry which is preliminary data.</text>
</comment>
<keyword evidence="3" id="KW-1185">Reference proteome</keyword>
<protein>
    <submittedName>
        <fullName evidence="2">Uncharacterized protein</fullName>
    </submittedName>
</protein>
<evidence type="ECO:0000313" key="2">
    <source>
        <dbReference type="EMBL" id="MBD2199434.1"/>
    </source>
</evidence>
<dbReference type="Proteomes" id="UP000658514">
    <property type="component" value="Unassembled WGS sequence"/>
</dbReference>
<organism evidence="2 3">
    <name type="scientific">Calothrix parietina FACHB-288</name>
    <dbReference type="NCBI Taxonomy" id="2692896"/>
    <lineage>
        <taxon>Bacteria</taxon>
        <taxon>Bacillati</taxon>
        <taxon>Cyanobacteriota</taxon>
        <taxon>Cyanophyceae</taxon>
        <taxon>Nostocales</taxon>
        <taxon>Calotrichaceae</taxon>
        <taxon>Calothrix</taxon>
    </lineage>
</organism>
<name>A0ABR8AI65_9CYAN</name>
<keyword evidence="1" id="KW-0175">Coiled coil</keyword>
<feature type="coiled-coil region" evidence="1">
    <location>
        <begin position="79"/>
        <end position="113"/>
    </location>
</feature>
<sequence length="407" mass="47223">MSTYPCPICGNPNYSNQQYCSQCEFPVAHLASAFPIVKEEQVVKWSQDKYWEIQKLSQKHSSVNDSLDRTTDKPESPDYAKLQDRIKQLEKEKAEIESRFHLMDEKLTELEKKLPQAIIVDATTEQKLNDWGSNLAAKIDKWNNEQQSECKNVFHNLRSELKRSKCELKIQTPQDTQKSNVSVTTPTKLQNHDEIQQQPRLEQLQPLFSELFSPIEKHFIDNIQSLKTEVIAEIKNYLDSRDQENLLKTNIPPEETIRNPEPEVIQLVEIQPQEVTHHPLPSAESQIPWVSAYNHNPEKFSKFALEVSVTEESINRRGFGNNQPIIIEKVRKGRGNYWLLTDANEHYLVPKGDLKINQYNFPTIEALFQSIGDSPENSQKFTLVKPAMVFPLESEKWQLQERGLLQF</sequence>
<accession>A0ABR8AI65</accession>
<dbReference type="EMBL" id="JACJQH010000059">
    <property type="protein sequence ID" value="MBD2199434.1"/>
    <property type="molecule type" value="Genomic_DNA"/>
</dbReference>
<proteinExistence type="predicted"/>
<evidence type="ECO:0000313" key="3">
    <source>
        <dbReference type="Proteomes" id="UP000658514"/>
    </source>
</evidence>
<evidence type="ECO:0000256" key="1">
    <source>
        <dbReference type="SAM" id="Coils"/>
    </source>
</evidence>
<reference evidence="2 3" key="1">
    <citation type="journal article" date="2020" name="ISME J.">
        <title>Comparative genomics reveals insights into cyanobacterial evolution and habitat adaptation.</title>
        <authorList>
            <person name="Chen M.Y."/>
            <person name="Teng W.K."/>
            <person name="Zhao L."/>
            <person name="Hu C.X."/>
            <person name="Zhou Y.K."/>
            <person name="Han B.P."/>
            <person name="Song L.R."/>
            <person name="Shu W.S."/>
        </authorList>
    </citation>
    <scope>NUCLEOTIDE SEQUENCE [LARGE SCALE GENOMIC DNA]</scope>
    <source>
        <strain evidence="2 3">FACHB-288</strain>
    </source>
</reference>
<dbReference type="RefSeq" id="WP_190548925.1">
    <property type="nucleotide sequence ID" value="NZ_CAWPNO010000094.1"/>
</dbReference>